<dbReference type="KEGG" id="noy:EXE57_05415"/>
<keyword evidence="1" id="KW-0472">Membrane</keyword>
<evidence type="ECO:0000313" key="3">
    <source>
        <dbReference type="Proteomes" id="UP000294894"/>
    </source>
</evidence>
<sequence length="150" mass="15964">METGGVEWHVLAAYATVALGVLGPLSAIAYAVRVEQRDWWRRPMMVGAVLAFGAVLLAELSGHRMVEADPGLLADPSVSPHLAYADRLVLPAAGYFVVGVLTGLLNPRTGALRVALPLLLTGFAVVVLVLTVLSGDDGMRSLWDRVSDQF</sequence>
<dbReference type="OrthoDB" id="3830771at2"/>
<reference evidence="2 3" key="1">
    <citation type="submission" date="2019-03" db="EMBL/GenBank/DDBJ databases">
        <title>Three New Species of Nocardioides, Nocardioides euryhalodurans sp. nov., Nocardioides seonyuensis sp. nov. and Nocardioides eburneoflavus sp. nov., Iolated from Soil.</title>
        <authorList>
            <person name="Roh S.G."/>
            <person name="Lee C."/>
            <person name="Kim M.-K."/>
            <person name="Kim S.B."/>
        </authorList>
    </citation>
    <scope>NUCLEOTIDE SEQUENCE [LARGE SCALE GENOMIC DNA]</scope>
    <source>
        <strain evidence="2 3">MMS17-SY117</strain>
    </source>
</reference>
<name>A0A4P7GJG0_9ACTN</name>
<protein>
    <submittedName>
        <fullName evidence="2">Uncharacterized protein</fullName>
    </submittedName>
</protein>
<feature type="transmembrane region" description="Helical" evidence="1">
    <location>
        <begin position="112"/>
        <end position="133"/>
    </location>
</feature>
<keyword evidence="1" id="KW-1133">Transmembrane helix</keyword>
<accession>A0A4P7GJG0</accession>
<dbReference type="EMBL" id="CP038267">
    <property type="protein sequence ID" value="QBR91771.1"/>
    <property type="molecule type" value="Genomic_DNA"/>
</dbReference>
<dbReference type="RefSeq" id="WP_135074714.1">
    <property type="nucleotide sequence ID" value="NZ_CP038267.1"/>
</dbReference>
<feature type="transmembrane region" description="Helical" evidence="1">
    <location>
        <begin position="82"/>
        <end position="105"/>
    </location>
</feature>
<keyword evidence="3" id="KW-1185">Reference proteome</keyword>
<organism evidence="2 3">
    <name type="scientific">Nocardioides euryhalodurans</name>
    <dbReference type="NCBI Taxonomy" id="2518370"/>
    <lineage>
        <taxon>Bacteria</taxon>
        <taxon>Bacillati</taxon>
        <taxon>Actinomycetota</taxon>
        <taxon>Actinomycetes</taxon>
        <taxon>Propionibacteriales</taxon>
        <taxon>Nocardioidaceae</taxon>
        <taxon>Nocardioides</taxon>
    </lineage>
</organism>
<evidence type="ECO:0000313" key="2">
    <source>
        <dbReference type="EMBL" id="QBR91771.1"/>
    </source>
</evidence>
<keyword evidence="1" id="KW-0812">Transmembrane</keyword>
<feature type="transmembrane region" description="Helical" evidence="1">
    <location>
        <begin position="44"/>
        <end position="62"/>
    </location>
</feature>
<dbReference type="AlphaFoldDB" id="A0A4P7GJG0"/>
<dbReference type="Proteomes" id="UP000294894">
    <property type="component" value="Chromosome"/>
</dbReference>
<proteinExistence type="predicted"/>
<evidence type="ECO:0000256" key="1">
    <source>
        <dbReference type="SAM" id="Phobius"/>
    </source>
</evidence>
<gene>
    <name evidence="2" type="ORF">EXE57_05415</name>
</gene>
<feature type="transmembrane region" description="Helical" evidence="1">
    <location>
        <begin position="12"/>
        <end position="32"/>
    </location>
</feature>